<name>X0Y175_9ZZZZ</name>
<protein>
    <recommendedName>
        <fullName evidence="2">Homocysteine S-methyltransferase</fullName>
    </recommendedName>
</protein>
<dbReference type="EMBL" id="BARS01043642">
    <property type="protein sequence ID" value="GAG41112.1"/>
    <property type="molecule type" value="Genomic_DNA"/>
</dbReference>
<comment type="caution">
    <text evidence="1">The sequence shown here is derived from an EMBL/GenBank/DDBJ whole genome shotgun (WGS) entry which is preliminary data.</text>
</comment>
<gene>
    <name evidence="1" type="ORF">S01H1_66035</name>
</gene>
<feature type="non-terminal residue" evidence="1">
    <location>
        <position position="34"/>
    </location>
</feature>
<proteinExistence type="predicted"/>
<dbReference type="AlphaFoldDB" id="X0Y175"/>
<sequence>MSYDAIRSRIDGGDVVILDGAIGTEILRRNLSWA</sequence>
<evidence type="ECO:0000313" key="1">
    <source>
        <dbReference type="EMBL" id="GAG41112.1"/>
    </source>
</evidence>
<accession>X0Y175</accession>
<evidence type="ECO:0008006" key="2">
    <source>
        <dbReference type="Google" id="ProtNLM"/>
    </source>
</evidence>
<reference evidence="1" key="1">
    <citation type="journal article" date="2014" name="Front. Microbiol.">
        <title>High frequency of phylogenetically diverse reductive dehalogenase-homologous genes in deep subseafloor sedimentary metagenomes.</title>
        <authorList>
            <person name="Kawai M."/>
            <person name="Futagami T."/>
            <person name="Toyoda A."/>
            <person name="Takaki Y."/>
            <person name="Nishi S."/>
            <person name="Hori S."/>
            <person name="Arai W."/>
            <person name="Tsubouchi T."/>
            <person name="Morono Y."/>
            <person name="Uchiyama I."/>
            <person name="Ito T."/>
            <person name="Fujiyama A."/>
            <person name="Inagaki F."/>
            <person name="Takami H."/>
        </authorList>
    </citation>
    <scope>NUCLEOTIDE SEQUENCE</scope>
    <source>
        <strain evidence="1">Expedition CK06-06</strain>
    </source>
</reference>
<organism evidence="1">
    <name type="scientific">marine sediment metagenome</name>
    <dbReference type="NCBI Taxonomy" id="412755"/>
    <lineage>
        <taxon>unclassified sequences</taxon>
        <taxon>metagenomes</taxon>
        <taxon>ecological metagenomes</taxon>
    </lineage>
</organism>